<dbReference type="WBParaSite" id="HCON_00005230-00002">
    <property type="protein sequence ID" value="HCON_00005230-00002"/>
    <property type="gene ID" value="HCON_00005230"/>
</dbReference>
<dbReference type="GO" id="GO:0005667">
    <property type="term" value="C:transcription regulator complex"/>
    <property type="evidence" value="ECO:0007669"/>
    <property type="project" value="TreeGrafter"/>
</dbReference>
<keyword evidence="3" id="KW-1185">Reference proteome</keyword>
<evidence type="ECO:0000313" key="3">
    <source>
        <dbReference type="Proteomes" id="UP000025227"/>
    </source>
</evidence>
<dbReference type="InterPro" id="IPR039353">
    <property type="entry name" value="TF_Adf1"/>
</dbReference>
<dbReference type="PANTHER" id="PTHR12243">
    <property type="entry name" value="MADF DOMAIN TRANSCRIPTION FACTOR"/>
    <property type="match status" value="1"/>
</dbReference>
<dbReference type="OMA" id="DEYMEFC"/>
<evidence type="ECO:0000256" key="1">
    <source>
        <dbReference type="SAM" id="MobiDB-lite"/>
    </source>
</evidence>
<evidence type="ECO:0000259" key="2">
    <source>
        <dbReference type="PROSITE" id="PS51029"/>
    </source>
</evidence>
<accession>A0A7I4XSI1</accession>
<dbReference type="InterPro" id="IPR006578">
    <property type="entry name" value="MADF-dom"/>
</dbReference>
<evidence type="ECO:0000313" key="4">
    <source>
        <dbReference type="WBParaSite" id="HCON_00005230-00002"/>
    </source>
</evidence>
<dbReference type="AlphaFoldDB" id="A0A7I4XSI1"/>
<name>A0A7I4XSI1_HAECO</name>
<dbReference type="SMART" id="SM00595">
    <property type="entry name" value="MADF"/>
    <property type="match status" value="1"/>
</dbReference>
<dbReference type="PANTHER" id="PTHR12243:SF67">
    <property type="entry name" value="COREPRESSOR OF PANGOLIN, ISOFORM A-RELATED"/>
    <property type="match status" value="1"/>
</dbReference>
<proteinExistence type="predicted"/>
<dbReference type="OrthoDB" id="6600747at2759"/>
<feature type="region of interest" description="Disordered" evidence="1">
    <location>
        <begin position="213"/>
        <end position="240"/>
    </location>
</feature>
<reference evidence="4" key="1">
    <citation type="submission" date="2020-12" db="UniProtKB">
        <authorList>
            <consortium name="WormBaseParasite"/>
        </authorList>
    </citation>
    <scope>IDENTIFICATION</scope>
    <source>
        <strain evidence="4">MHco3</strain>
    </source>
</reference>
<feature type="domain" description="MADF" evidence="2">
    <location>
        <begin position="106"/>
        <end position="201"/>
    </location>
</feature>
<dbReference type="Pfam" id="PF10545">
    <property type="entry name" value="MADF_DNA_bdg"/>
    <property type="match status" value="1"/>
</dbReference>
<dbReference type="Proteomes" id="UP000025227">
    <property type="component" value="Unplaced"/>
</dbReference>
<dbReference type="PROSITE" id="PS51029">
    <property type="entry name" value="MADF"/>
    <property type="match status" value="1"/>
</dbReference>
<organism evidence="3 4">
    <name type="scientific">Haemonchus contortus</name>
    <name type="common">Barber pole worm</name>
    <dbReference type="NCBI Taxonomy" id="6289"/>
    <lineage>
        <taxon>Eukaryota</taxon>
        <taxon>Metazoa</taxon>
        <taxon>Ecdysozoa</taxon>
        <taxon>Nematoda</taxon>
        <taxon>Chromadorea</taxon>
        <taxon>Rhabditida</taxon>
        <taxon>Rhabditina</taxon>
        <taxon>Rhabditomorpha</taxon>
        <taxon>Strongyloidea</taxon>
        <taxon>Trichostrongylidae</taxon>
        <taxon>Haemonchus</taxon>
    </lineage>
</organism>
<dbReference type="GO" id="GO:0005634">
    <property type="term" value="C:nucleus"/>
    <property type="evidence" value="ECO:0007669"/>
    <property type="project" value="TreeGrafter"/>
</dbReference>
<protein>
    <submittedName>
        <fullName evidence="4">MADF domain-containing protein</fullName>
    </submittedName>
</protein>
<dbReference type="GO" id="GO:0006357">
    <property type="term" value="P:regulation of transcription by RNA polymerase II"/>
    <property type="evidence" value="ECO:0007669"/>
    <property type="project" value="TreeGrafter"/>
</dbReference>
<sequence length="289" mass="32712">MASTAVSAAGNAAVMTKPPPIVEGHNLQTLHPADQQWVGTHQPSPAQPVQLRSSFTKSELVDEGLGTIILIGRSAPSSPGPNVARNETLQLQHHGGSMITDEIRFSIIDAVYLRPGIWDCQREKTVGPSRKELFVEVTNLINQQNQLDPELTPEEVEKQWKNLKDTYVKTRKKLSYNNDSMPVTPKWKFYSSLMFLDDLFSVHSRNISKRRIDDVTGPSQTSMVSAKRIPPPPSEDAEDEDEYMAFCRSLLHPLREIAYKDRIQYLKVQKAIRDLLHDAQMDMLLTHMR</sequence>